<dbReference type="SUPFAM" id="SSF54001">
    <property type="entry name" value="Cysteine proteinases"/>
    <property type="match status" value="1"/>
</dbReference>
<dbReference type="STRING" id="888268.A0A1E5VRW4"/>
<gene>
    <name evidence="2" type="ORF">BAE44_0011115</name>
</gene>
<dbReference type="Proteomes" id="UP000095767">
    <property type="component" value="Unassembled WGS sequence"/>
</dbReference>
<accession>A0A1E5VRW4</accession>
<comment type="caution">
    <text evidence="2">The sequence shown here is derived from an EMBL/GenBank/DDBJ whole genome shotgun (WGS) entry which is preliminary data.</text>
</comment>
<dbReference type="AlphaFoldDB" id="A0A1E5VRW4"/>
<feature type="domain" description="Cathepsin propeptide inhibitor" evidence="1">
    <location>
        <begin position="5"/>
        <end position="54"/>
    </location>
</feature>
<proteinExistence type="predicted"/>
<feature type="non-terminal residue" evidence="2">
    <location>
        <position position="1"/>
    </location>
</feature>
<sequence>LWASYELWCKFFNQEREHDEMARRFSTFKETLLMVDRHNKSRLPYRLEISRFADGKLRGLVSPKYSPVMFAARKAPRDIN</sequence>
<dbReference type="Pfam" id="PF08246">
    <property type="entry name" value="Inhibitor_I29"/>
    <property type="match status" value="1"/>
</dbReference>
<evidence type="ECO:0000313" key="3">
    <source>
        <dbReference type="Proteomes" id="UP000095767"/>
    </source>
</evidence>
<dbReference type="EMBL" id="LWDX02031484">
    <property type="protein sequence ID" value="OEL27868.1"/>
    <property type="molecule type" value="Genomic_DNA"/>
</dbReference>
<dbReference type="InterPro" id="IPR013201">
    <property type="entry name" value="Prot_inhib_I29"/>
</dbReference>
<protein>
    <recommendedName>
        <fullName evidence="1">Cathepsin propeptide inhibitor domain-containing protein</fullName>
    </recommendedName>
</protein>
<keyword evidence="3" id="KW-1185">Reference proteome</keyword>
<dbReference type="OrthoDB" id="696293at2759"/>
<dbReference type="InterPro" id="IPR038765">
    <property type="entry name" value="Papain-like_cys_pep_sf"/>
</dbReference>
<evidence type="ECO:0000259" key="1">
    <source>
        <dbReference type="Pfam" id="PF08246"/>
    </source>
</evidence>
<reference evidence="2 3" key="1">
    <citation type="submission" date="2016-09" db="EMBL/GenBank/DDBJ databases">
        <title>The draft genome of Dichanthelium oligosanthes: A C3 panicoid grass species.</title>
        <authorList>
            <person name="Studer A.J."/>
            <person name="Schnable J.C."/>
            <person name="Brutnell T.P."/>
        </authorList>
    </citation>
    <scope>NUCLEOTIDE SEQUENCE [LARGE SCALE GENOMIC DNA]</scope>
    <source>
        <strain evidence="3">cv. Kellogg 1175</strain>
        <tissue evidence="2">Leaf</tissue>
    </source>
</reference>
<organism evidence="2 3">
    <name type="scientific">Dichanthelium oligosanthes</name>
    <dbReference type="NCBI Taxonomy" id="888268"/>
    <lineage>
        <taxon>Eukaryota</taxon>
        <taxon>Viridiplantae</taxon>
        <taxon>Streptophyta</taxon>
        <taxon>Embryophyta</taxon>
        <taxon>Tracheophyta</taxon>
        <taxon>Spermatophyta</taxon>
        <taxon>Magnoliopsida</taxon>
        <taxon>Liliopsida</taxon>
        <taxon>Poales</taxon>
        <taxon>Poaceae</taxon>
        <taxon>PACMAD clade</taxon>
        <taxon>Panicoideae</taxon>
        <taxon>Panicodae</taxon>
        <taxon>Paniceae</taxon>
        <taxon>Dichantheliinae</taxon>
        <taxon>Dichanthelium</taxon>
    </lineage>
</organism>
<dbReference type="Gene3D" id="1.10.287.2250">
    <property type="match status" value="1"/>
</dbReference>
<evidence type="ECO:0000313" key="2">
    <source>
        <dbReference type="EMBL" id="OEL27868.1"/>
    </source>
</evidence>
<name>A0A1E5VRW4_9POAL</name>